<dbReference type="EMBL" id="CDHK01000003">
    <property type="protein sequence ID" value="CEO58607.1"/>
    <property type="molecule type" value="Genomic_DNA"/>
</dbReference>
<feature type="domain" description="CSN8/PSMD8/EIF3K" evidence="6">
    <location>
        <begin position="55"/>
        <end position="196"/>
    </location>
</feature>
<accession>A0A0F7VH37</accession>
<comment type="subcellular location">
    <subcellularLocation>
        <location evidence="2">Cytoplasm</location>
    </subcellularLocation>
    <subcellularLocation>
        <location evidence="1">Nucleus</location>
    </subcellularLocation>
</comment>
<reference evidence="8" key="1">
    <citation type="journal article" date="2015" name="Genome Announc.">
        <title>Draft genome sequence of the fungus Penicillium brasilianum MG11.</title>
        <authorList>
            <person name="Horn F."/>
            <person name="Linde J."/>
            <person name="Mattern D.J."/>
            <person name="Walther G."/>
            <person name="Guthke R."/>
            <person name="Brakhage A.A."/>
            <person name="Valiante V."/>
        </authorList>
    </citation>
    <scope>NUCLEOTIDE SEQUENCE [LARGE SCALE GENOMIC DNA]</scope>
    <source>
        <strain evidence="8">MG11</strain>
    </source>
</reference>
<dbReference type="OrthoDB" id="5351233at2759"/>
<dbReference type="GO" id="GO:0008180">
    <property type="term" value="C:COP9 signalosome"/>
    <property type="evidence" value="ECO:0007669"/>
    <property type="project" value="UniProtKB-KW"/>
</dbReference>
<evidence type="ECO:0000256" key="4">
    <source>
        <dbReference type="ARBA" id="ARBA00022790"/>
    </source>
</evidence>
<dbReference type="GO" id="GO:0005737">
    <property type="term" value="C:cytoplasm"/>
    <property type="evidence" value="ECO:0007669"/>
    <property type="project" value="UniProtKB-SubCell"/>
</dbReference>
<dbReference type="PANTHER" id="PTHR13339">
    <property type="entry name" value="COP9 SIGNALOSOME COMPLEX SUBUNIT 8"/>
    <property type="match status" value="1"/>
</dbReference>
<evidence type="ECO:0000256" key="1">
    <source>
        <dbReference type="ARBA" id="ARBA00004123"/>
    </source>
</evidence>
<evidence type="ECO:0000259" key="6">
    <source>
        <dbReference type="Pfam" id="PF10075"/>
    </source>
</evidence>
<keyword evidence="3" id="KW-0963">Cytoplasm</keyword>
<evidence type="ECO:0000313" key="7">
    <source>
        <dbReference type="EMBL" id="CEO58607.1"/>
    </source>
</evidence>
<evidence type="ECO:0000256" key="3">
    <source>
        <dbReference type="ARBA" id="ARBA00022490"/>
    </source>
</evidence>
<dbReference type="Proteomes" id="UP000042958">
    <property type="component" value="Unassembled WGS sequence"/>
</dbReference>
<keyword evidence="8" id="KW-1185">Reference proteome</keyword>
<dbReference type="GO" id="GO:0000338">
    <property type="term" value="P:protein deneddylation"/>
    <property type="evidence" value="ECO:0007669"/>
    <property type="project" value="InterPro"/>
</dbReference>
<protein>
    <recommendedName>
        <fullName evidence="6">CSN8/PSMD8/EIF3K domain-containing protein</fullName>
    </recommendedName>
</protein>
<evidence type="ECO:0000313" key="8">
    <source>
        <dbReference type="Proteomes" id="UP000042958"/>
    </source>
</evidence>
<evidence type="ECO:0000256" key="2">
    <source>
        <dbReference type="ARBA" id="ARBA00004496"/>
    </source>
</evidence>
<name>A0A0F7VH37_PENBI</name>
<dbReference type="InterPro" id="IPR033205">
    <property type="entry name" value="COP9_CSN8"/>
</dbReference>
<sequence>MELPPLSFDQLSKLAASNIPPSQLFEILSQYETDASIMSAGPGSTETGAGDPQLLSLFYSSFFFAHLLTKQLPEARALTKRMPESLRHQDPSLQNCLTLLQAIWQTQHAQVYQILRGLPWPESLQPLVRRYESFFQDDTLIAISTTYEAIRPATAAKYLGLDPQAAEKGDSAIIEKFTSCGWTWDPVAQLLHPSPIVAQTTDQTSSKGIRQAMAMLGNRGR</sequence>
<evidence type="ECO:0000256" key="5">
    <source>
        <dbReference type="ARBA" id="ARBA00023242"/>
    </source>
</evidence>
<dbReference type="GO" id="GO:0010387">
    <property type="term" value="P:COP9 signalosome assembly"/>
    <property type="evidence" value="ECO:0007669"/>
    <property type="project" value="InterPro"/>
</dbReference>
<keyword evidence="5" id="KW-0539">Nucleus</keyword>
<dbReference type="Pfam" id="PF10075">
    <property type="entry name" value="CSN8_PSD8_EIF3K"/>
    <property type="match status" value="1"/>
</dbReference>
<organism evidence="7 8">
    <name type="scientific">Penicillium brasilianum</name>
    <dbReference type="NCBI Taxonomy" id="104259"/>
    <lineage>
        <taxon>Eukaryota</taxon>
        <taxon>Fungi</taxon>
        <taxon>Dikarya</taxon>
        <taxon>Ascomycota</taxon>
        <taxon>Pezizomycotina</taxon>
        <taxon>Eurotiomycetes</taxon>
        <taxon>Eurotiomycetidae</taxon>
        <taxon>Eurotiales</taxon>
        <taxon>Aspergillaceae</taxon>
        <taxon>Penicillium</taxon>
    </lineage>
</organism>
<dbReference type="AlphaFoldDB" id="A0A0F7VH37"/>
<dbReference type="PANTHER" id="PTHR13339:SF0">
    <property type="entry name" value="COP9 SIGNALOSOME COMPLEX SUBUNIT 8"/>
    <property type="match status" value="1"/>
</dbReference>
<proteinExistence type="predicted"/>
<gene>
    <name evidence="7" type="ORF">PMG11_03318</name>
</gene>
<keyword evidence="4" id="KW-0736">Signalosome</keyword>
<dbReference type="InterPro" id="IPR033464">
    <property type="entry name" value="CSN8_PSD8_EIF3K"/>
</dbReference>
<dbReference type="STRING" id="104259.A0A0F7VH37"/>